<dbReference type="InterPro" id="IPR016197">
    <property type="entry name" value="Chromo-like_dom_sf"/>
</dbReference>
<feature type="region of interest" description="Disordered" evidence="4">
    <location>
        <begin position="684"/>
        <end position="709"/>
    </location>
</feature>
<dbReference type="EnsemblMetazoa" id="CapteT223034">
    <property type="protein sequence ID" value="CapteP223034"/>
    <property type="gene ID" value="CapteG223034"/>
</dbReference>
<dbReference type="OrthoDB" id="448448at2759"/>
<keyword evidence="3" id="KW-0539">Nucleus</keyword>
<dbReference type="PROSITE" id="PS51192">
    <property type="entry name" value="HELICASE_ATP_BIND_1"/>
    <property type="match status" value="1"/>
</dbReference>
<dbReference type="SMART" id="SM00490">
    <property type="entry name" value="HELICc"/>
    <property type="match status" value="1"/>
</dbReference>
<keyword evidence="9" id="KW-1185">Reference proteome</keyword>
<evidence type="ECO:0000313" key="7">
    <source>
        <dbReference type="EMBL" id="ELU06400.1"/>
    </source>
</evidence>
<dbReference type="GO" id="GO:0005634">
    <property type="term" value="C:nucleus"/>
    <property type="evidence" value="ECO:0007669"/>
    <property type="project" value="UniProtKB-SubCell"/>
</dbReference>
<dbReference type="FunFam" id="3.40.50.10810:FF:000019">
    <property type="entry name" value="DNA excision repair protein ERCC-6-like 2 isoform X1"/>
    <property type="match status" value="1"/>
</dbReference>
<dbReference type="SUPFAM" id="SSF52540">
    <property type="entry name" value="P-loop containing nucleoside triphosphate hydrolases"/>
    <property type="match status" value="2"/>
</dbReference>
<dbReference type="InterPro" id="IPR049730">
    <property type="entry name" value="SNF2/RAD54-like_C"/>
</dbReference>
<protein>
    <recommendedName>
        <fullName evidence="10">DNA excision repair protein ERCC-6-like 2</fullName>
    </recommendedName>
</protein>
<keyword evidence="2" id="KW-0378">Hydrolase</keyword>
<feature type="region of interest" description="Disordered" evidence="4">
    <location>
        <begin position="890"/>
        <end position="911"/>
    </location>
</feature>
<dbReference type="InterPro" id="IPR050496">
    <property type="entry name" value="SNF2_RAD54_helicase_repair"/>
</dbReference>
<dbReference type="InterPro" id="IPR057931">
    <property type="entry name" value="RHH_ERCC6L2"/>
</dbReference>
<dbReference type="AlphaFoldDB" id="R7UJK7"/>
<dbReference type="STRING" id="283909.R7UJK7"/>
<dbReference type="Pfam" id="PF00176">
    <property type="entry name" value="SNF2-rel_dom"/>
    <property type="match status" value="1"/>
</dbReference>
<dbReference type="InterPro" id="IPR014001">
    <property type="entry name" value="Helicase_ATP-bd"/>
</dbReference>
<dbReference type="CDD" id="cd18793">
    <property type="entry name" value="SF2_C_SNF"/>
    <property type="match status" value="1"/>
</dbReference>
<gene>
    <name evidence="7" type="ORF">CAPTEDRAFT_223034</name>
</gene>
<dbReference type="SUPFAM" id="SSF54160">
    <property type="entry name" value="Chromo domain-like"/>
    <property type="match status" value="1"/>
</dbReference>
<dbReference type="PANTHER" id="PTHR45629:SF7">
    <property type="entry name" value="DNA EXCISION REPAIR PROTEIN ERCC-6-RELATED"/>
    <property type="match status" value="1"/>
</dbReference>
<dbReference type="Gene3D" id="3.40.50.300">
    <property type="entry name" value="P-loop containing nucleotide triphosphate hydrolases"/>
    <property type="match status" value="1"/>
</dbReference>
<dbReference type="PANTHER" id="PTHR45629">
    <property type="entry name" value="SNF2/RAD54 FAMILY MEMBER"/>
    <property type="match status" value="1"/>
</dbReference>
<evidence type="ECO:0008006" key="10">
    <source>
        <dbReference type="Google" id="ProtNLM"/>
    </source>
</evidence>
<feature type="domain" description="Helicase C-terminal" evidence="6">
    <location>
        <begin position="484"/>
        <end position="640"/>
    </location>
</feature>
<dbReference type="InterPro" id="IPR000330">
    <property type="entry name" value="SNF2_N"/>
</dbReference>
<dbReference type="PROSITE" id="PS51194">
    <property type="entry name" value="HELICASE_CTER"/>
    <property type="match status" value="1"/>
</dbReference>
<evidence type="ECO:0000256" key="4">
    <source>
        <dbReference type="SAM" id="MobiDB-lite"/>
    </source>
</evidence>
<feature type="compositionally biased region" description="Polar residues" evidence="4">
    <location>
        <begin position="900"/>
        <end position="909"/>
    </location>
</feature>
<dbReference type="Pfam" id="PF00271">
    <property type="entry name" value="Helicase_C"/>
    <property type="match status" value="1"/>
</dbReference>
<reference evidence="9" key="1">
    <citation type="submission" date="2012-12" db="EMBL/GenBank/DDBJ databases">
        <authorList>
            <person name="Hellsten U."/>
            <person name="Grimwood J."/>
            <person name="Chapman J.A."/>
            <person name="Shapiro H."/>
            <person name="Aerts A."/>
            <person name="Otillar R.P."/>
            <person name="Terry A.Y."/>
            <person name="Boore J.L."/>
            <person name="Simakov O."/>
            <person name="Marletaz F."/>
            <person name="Cho S.-J."/>
            <person name="Edsinger-Gonzales E."/>
            <person name="Havlak P."/>
            <person name="Kuo D.-H."/>
            <person name="Larsson T."/>
            <person name="Lv J."/>
            <person name="Arendt D."/>
            <person name="Savage R."/>
            <person name="Osoegawa K."/>
            <person name="de Jong P."/>
            <person name="Lindberg D.R."/>
            <person name="Seaver E.C."/>
            <person name="Weisblat D.A."/>
            <person name="Putnam N.H."/>
            <person name="Grigoriev I.V."/>
            <person name="Rokhsar D.S."/>
        </authorList>
    </citation>
    <scope>NUCLEOTIDE SEQUENCE</scope>
    <source>
        <strain evidence="9">I ESC-2004</strain>
    </source>
</reference>
<evidence type="ECO:0000313" key="8">
    <source>
        <dbReference type="EnsemblMetazoa" id="CapteP223034"/>
    </source>
</evidence>
<evidence type="ECO:0000256" key="2">
    <source>
        <dbReference type="ARBA" id="ARBA00022801"/>
    </source>
</evidence>
<sequence>MARKEIVWTKGQRCLAKWSGDDDWHHAKILSFEKNEEGVKKKALVAYDGYDSDCNEALGFEDLRPIERTPTVTPRPEITVDESDEETLFRPLTGDEESKRLREKYDFFEIDWKNSHDDKMGDRSKEEVSPRQSRMRNMVPLTINRYLRDYQRDGVQFLFSHYIEGSGAMLADDMGLGKTIQLLHNSDLYLDPKVPRKPFLIIGPASVLYNWIEELETWGHFAIGKYHKQNKENTMEELRKGKLDIVVTTYETCRDHITEINGINWNAVIADEAHRIKGPKADTTKMLKGLRCKRRYGLTGTPLQNRLDEFWCVMDWVSPGCLGGLAQFDVEFIQPIEKGQKQDATKRKLAEARKDENVVYCRPAPLQLDVYKAILEHDAMKVVLLQNYPCPCGSLRQRRKCCFKKASDGRSIASVTLSFMHLLLKTANHAALLLPKFTNNETQKKQAEEICLKAFERHPEFMKDASRATFRTLSDPKHCGKMKVLQGLLSVFHKQKSRVLVFSYSTKLLDILESYIMSKGHVYRRLDGTTPELKRLQLVKEFNQNPNIFLFLMSTKAGGVGLNLTGANVVVIFDPNWNPTHDLQAQDRAYRIGQLRDVHVYRLITSGTIEENIYLQSVTVESGNAVRYFHAVQDDKRNRGELFGIENMFKLCTGDRCLTEDIIKRRKNIDDSLRGFHVEEYVPPVLEGEADEGASDENEEGEDEESAGCGVVHKHRNQDLVGSNKAEDHMSKCAISDVFERHQNSQEPAVHCAPMSDSDDERKNKFLTAKQKKKLEDAKPIIERSGSHSRVIHQKAVLIGQTPVAIRRQQFSDLAHFLSLSDPAELAKKVMTSSKEEVTEILKKFYVSQDDNLSFLFVSNPRLDATSIKDSPVKKPRRRRVPPKKLTYVSSDSEQEEITGKSSEASTSCGGIPEDRTELQKHVSPQPLKIITSSVKENTAIDVQPESHFSQLDDIFFNKNPSRFTAIKDVCSAKETSQNLSTELRQRLSDDDEGSLSDGRSPHKKPRLLECQTMETFAEDFSGPMRTRTKESPKKALCCHVTDPPAADDTVAIDDLSF</sequence>
<dbReference type="EMBL" id="KB300677">
    <property type="protein sequence ID" value="ELU06400.1"/>
    <property type="molecule type" value="Genomic_DNA"/>
</dbReference>
<dbReference type="EMBL" id="AMQN01007424">
    <property type="status" value="NOT_ANNOTATED_CDS"/>
    <property type="molecule type" value="Genomic_DNA"/>
</dbReference>
<reference evidence="7 9" key="2">
    <citation type="journal article" date="2013" name="Nature">
        <title>Insights into bilaterian evolution from three spiralian genomes.</title>
        <authorList>
            <person name="Simakov O."/>
            <person name="Marletaz F."/>
            <person name="Cho S.J."/>
            <person name="Edsinger-Gonzales E."/>
            <person name="Havlak P."/>
            <person name="Hellsten U."/>
            <person name="Kuo D.H."/>
            <person name="Larsson T."/>
            <person name="Lv J."/>
            <person name="Arendt D."/>
            <person name="Savage R."/>
            <person name="Osoegawa K."/>
            <person name="de Jong P."/>
            <person name="Grimwood J."/>
            <person name="Chapman J.A."/>
            <person name="Shapiro H."/>
            <person name="Aerts A."/>
            <person name="Otillar R.P."/>
            <person name="Terry A.Y."/>
            <person name="Boore J.L."/>
            <person name="Grigoriev I.V."/>
            <person name="Lindberg D.R."/>
            <person name="Seaver E.C."/>
            <person name="Weisblat D.A."/>
            <person name="Putnam N.H."/>
            <person name="Rokhsar D.S."/>
        </authorList>
    </citation>
    <scope>NUCLEOTIDE SEQUENCE</scope>
    <source>
        <strain evidence="7 9">I ESC-2004</strain>
    </source>
</reference>
<dbReference type="InterPro" id="IPR027417">
    <property type="entry name" value="P-loop_NTPase"/>
</dbReference>
<reference evidence="8" key="3">
    <citation type="submission" date="2015-06" db="UniProtKB">
        <authorList>
            <consortium name="EnsemblMetazoa"/>
        </authorList>
    </citation>
    <scope>IDENTIFICATION</scope>
</reference>
<dbReference type="Gene3D" id="2.30.30.140">
    <property type="match status" value="1"/>
</dbReference>
<evidence type="ECO:0000313" key="9">
    <source>
        <dbReference type="Proteomes" id="UP000014760"/>
    </source>
</evidence>
<dbReference type="HOGENOM" id="CLU_289723_0_0_1"/>
<dbReference type="InterPro" id="IPR038718">
    <property type="entry name" value="SNF2-like_sf"/>
</dbReference>
<proteinExistence type="predicted"/>
<dbReference type="InterPro" id="IPR001650">
    <property type="entry name" value="Helicase_C-like"/>
</dbReference>
<feature type="compositionally biased region" description="Acidic residues" evidence="4">
    <location>
        <begin position="688"/>
        <end position="706"/>
    </location>
</feature>
<feature type="domain" description="Helicase ATP-binding" evidence="5">
    <location>
        <begin position="159"/>
        <end position="320"/>
    </location>
</feature>
<evidence type="ECO:0000256" key="3">
    <source>
        <dbReference type="ARBA" id="ARBA00023242"/>
    </source>
</evidence>
<dbReference type="GO" id="GO:0005524">
    <property type="term" value="F:ATP binding"/>
    <property type="evidence" value="ECO:0007669"/>
    <property type="project" value="InterPro"/>
</dbReference>
<dbReference type="Proteomes" id="UP000014760">
    <property type="component" value="Unassembled WGS sequence"/>
</dbReference>
<dbReference type="GO" id="GO:0016787">
    <property type="term" value="F:hydrolase activity"/>
    <property type="evidence" value="ECO:0007669"/>
    <property type="project" value="UniProtKB-KW"/>
</dbReference>
<dbReference type="OMA" id="IMITTYD"/>
<dbReference type="Pfam" id="PF25806">
    <property type="entry name" value="RHH_ERCC6L2"/>
    <property type="match status" value="1"/>
</dbReference>
<evidence type="ECO:0000259" key="5">
    <source>
        <dbReference type="PROSITE" id="PS51192"/>
    </source>
</evidence>
<dbReference type="SMART" id="SM00487">
    <property type="entry name" value="DEXDc"/>
    <property type="match status" value="1"/>
</dbReference>
<dbReference type="Gene3D" id="3.40.50.10810">
    <property type="entry name" value="Tandem AAA-ATPase domain"/>
    <property type="match status" value="1"/>
</dbReference>
<organism evidence="7">
    <name type="scientific">Capitella teleta</name>
    <name type="common">Polychaete worm</name>
    <dbReference type="NCBI Taxonomy" id="283909"/>
    <lineage>
        <taxon>Eukaryota</taxon>
        <taxon>Metazoa</taxon>
        <taxon>Spiralia</taxon>
        <taxon>Lophotrochozoa</taxon>
        <taxon>Annelida</taxon>
        <taxon>Polychaeta</taxon>
        <taxon>Sedentaria</taxon>
        <taxon>Scolecida</taxon>
        <taxon>Capitellidae</taxon>
        <taxon>Capitella</taxon>
    </lineage>
</organism>
<evidence type="ECO:0000259" key="6">
    <source>
        <dbReference type="PROSITE" id="PS51194"/>
    </source>
</evidence>
<accession>R7UJK7</accession>
<comment type="subcellular location">
    <subcellularLocation>
        <location evidence="1">Nucleus</location>
    </subcellularLocation>
</comment>
<name>R7UJK7_CAPTE</name>
<feature type="region of interest" description="Disordered" evidence="4">
    <location>
        <begin position="976"/>
        <end position="1007"/>
    </location>
</feature>
<evidence type="ECO:0000256" key="1">
    <source>
        <dbReference type="ARBA" id="ARBA00004123"/>
    </source>
</evidence>